<sequence length="675" mass="74412">MTRPPQTQEQALAAEVITRTEALLTRALDRGERVDEAGWHRALIEAAARRRARRLGVSETGVGAGDGLSAACQADLSTWPDALFGDAHVLGWMHQGWSALGRLKSFEAHVQRGERHDSATVSTQLYTPRWVADALARQALEGADLGRARVLDPAAGGGQMLLAALDALVDAGLAPAEAATRLWGWELDPHAARVARWTLKLEVAGRLGGRDPQLEHQIDAQIVCRDALLGDAPGFEVVLTNPPYMGWRSMPAELREHLKAHYAPFERDLYAAFIKRCQDVATHAVGLLVQQGIFYLKRFEAARAELLAAGALTDFLHLGPGAFWGLTGEKASVVAFVQRLDGRCDEATRVWDLRRARDPFAKAQVFARTAPQLFLASRAASVPGRPFCYELPEGLLRWFDEARPLSAIAEVPGSQNKTGANRRFVRPWAEVEAAEIAAAPGLFEPPRSAAGGDETRPGRWRFYSKGGRYAPWWGNWEWVVDWSEPARDFYASNRTSNLLHERYVGREGICYTDFAGGRFNARWMPPGCVFDMTGPAIFVREQWLPGLSFKERNAALLGILNSAPARRLLKALNPTLHFQASDVRALPVPEVNEAKARRIAALVLELVEGVRALHWRVEGDALYDPRALSEGQARALLAKLTELEGALEAEIAGLYQVAVRPLERTSLSHHHALAR</sequence>
<dbReference type="PANTHER" id="PTHR33841">
    <property type="entry name" value="DNA METHYLTRANSFERASE YEEA-RELATED"/>
    <property type="match status" value="1"/>
</dbReference>
<dbReference type="GO" id="GO:0006304">
    <property type="term" value="P:DNA modification"/>
    <property type="evidence" value="ECO:0007669"/>
    <property type="project" value="InterPro"/>
</dbReference>
<dbReference type="InterPro" id="IPR011639">
    <property type="entry name" value="MethylTrfase_TaqI-like_dom"/>
</dbReference>
<dbReference type="GO" id="GO:0003676">
    <property type="term" value="F:nucleic acid binding"/>
    <property type="evidence" value="ECO:0007669"/>
    <property type="project" value="InterPro"/>
</dbReference>
<keyword evidence="2 7" id="KW-0489">Methyltransferase</keyword>
<dbReference type="Pfam" id="PF07669">
    <property type="entry name" value="Eco57I"/>
    <property type="match status" value="1"/>
</dbReference>
<dbReference type="SUPFAM" id="SSF53335">
    <property type="entry name" value="S-adenosyl-L-methionine-dependent methyltransferases"/>
    <property type="match status" value="1"/>
</dbReference>
<dbReference type="RefSeq" id="WP_146981640.1">
    <property type="nucleotide sequence ID" value="NZ_VOSM01000005.1"/>
</dbReference>
<dbReference type="GO" id="GO:0009007">
    <property type="term" value="F:site-specific DNA-methyltransferase (adenine-specific) activity"/>
    <property type="evidence" value="ECO:0007669"/>
    <property type="project" value="UniProtKB-EC"/>
</dbReference>
<dbReference type="PROSITE" id="PS00092">
    <property type="entry name" value="N6_MTASE"/>
    <property type="match status" value="1"/>
</dbReference>
<dbReference type="InterPro" id="IPR050953">
    <property type="entry name" value="N4_N6_ade-DNA_methylase"/>
</dbReference>
<accession>A0A5C6X888</accession>
<evidence type="ECO:0000256" key="1">
    <source>
        <dbReference type="ARBA" id="ARBA00011900"/>
    </source>
</evidence>
<reference evidence="7 8" key="1">
    <citation type="submission" date="2019-08" db="EMBL/GenBank/DDBJ databases">
        <title>Bradymonadales sp. TMQ4.</title>
        <authorList>
            <person name="Liang Q."/>
        </authorList>
    </citation>
    <scope>NUCLEOTIDE SEQUENCE [LARGE SCALE GENOMIC DNA]</scope>
    <source>
        <strain evidence="7 8">TMQ4</strain>
    </source>
</reference>
<feature type="domain" description="Type II methyltransferase M.TaqI-like" evidence="6">
    <location>
        <begin position="230"/>
        <end position="318"/>
    </location>
</feature>
<gene>
    <name evidence="7" type="ORF">FRC98_11775</name>
</gene>
<proteinExistence type="predicted"/>
<dbReference type="InterPro" id="IPR029063">
    <property type="entry name" value="SAM-dependent_MTases_sf"/>
</dbReference>
<name>A0A5C6X888_9DELT</name>
<keyword evidence="3" id="KW-0808">Transferase</keyword>
<evidence type="ECO:0000256" key="2">
    <source>
        <dbReference type="ARBA" id="ARBA00022603"/>
    </source>
</evidence>
<evidence type="ECO:0000313" key="7">
    <source>
        <dbReference type="EMBL" id="TXD36512.1"/>
    </source>
</evidence>
<evidence type="ECO:0000256" key="4">
    <source>
        <dbReference type="ARBA" id="ARBA00022691"/>
    </source>
</evidence>
<organism evidence="7 8">
    <name type="scientific">Lujinxingia vulgaris</name>
    <dbReference type="NCBI Taxonomy" id="2600176"/>
    <lineage>
        <taxon>Bacteria</taxon>
        <taxon>Deltaproteobacteria</taxon>
        <taxon>Bradymonadales</taxon>
        <taxon>Lujinxingiaceae</taxon>
        <taxon>Lujinxingia</taxon>
    </lineage>
</organism>
<evidence type="ECO:0000259" key="6">
    <source>
        <dbReference type="Pfam" id="PF07669"/>
    </source>
</evidence>
<protein>
    <recommendedName>
        <fullName evidence="1">site-specific DNA-methyltransferase (adenine-specific)</fullName>
        <ecNumber evidence="1">2.1.1.72</ecNumber>
    </recommendedName>
</protein>
<evidence type="ECO:0000256" key="5">
    <source>
        <dbReference type="ARBA" id="ARBA00047942"/>
    </source>
</evidence>
<keyword evidence="4" id="KW-0949">S-adenosyl-L-methionine</keyword>
<dbReference type="Proteomes" id="UP000321412">
    <property type="component" value="Unassembled WGS sequence"/>
</dbReference>
<dbReference type="EC" id="2.1.1.72" evidence="1"/>
<dbReference type="EMBL" id="VOSM01000005">
    <property type="protein sequence ID" value="TXD36512.1"/>
    <property type="molecule type" value="Genomic_DNA"/>
</dbReference>
<comment type="catalytic activity">
    <reaction evidence="5">
        <text>a 2'-deoxyadenosine in DNA + S-adenosyl-L-methionine = an N(6)-methyl-2'-deoxyadenosine in DNA + S-adenosyl-L-homocysteine + H(+)</text>
        <dbReference type="Rhea" id="RHEA:15197"/>
        <dbReference type="Rhea" id="RHEA-COMP:12418"/>
        <dbReference type="Rhea" id="RHEA-COMP:12419"/>
        <dbReference type="ChEBI" id="CHEBI:15378"/>
        <dbReference type="ChEBI" id="CHEBI:57856"/>
        <dbReference type="ChEBI" id="CHEBI:59789"/>
        <dbReference type="ChEBI" id="CHEBI:90615"/>
        <dbReference type="ChEBI" id="CHEBI:90616"/>
        <dbReference type="EC" id="2.1.1.72"/>
    </reaction>
</comment>
<dbReference type="PRINTS" id="PR00507">
    <property type="entry name" value="N12N6MTFRASE"/>
</dbReference>
<dbReference type="PANTHER" id="PTHR33841:SF1">
    <property type="entry name" value="DNA METHYLTRANSFERASE A"/>
    <property type="match status" value="1"/>
</dbReference>
<dbReference type="AlphaFoldDB" id="A0A5C6X888"/>
<keyword evidence="8" id="KW-1185">Reference proteome</keyword>
<evidence type="ECO:0000256" key="3">
    <source>
        <dbReference type="ARBA" id="ARBA00022679"/>
    </source>
</evidence>
<dbReference type="GO" id="GO:0032259">
    <property type="term" value="P:methylation"/>
    <property type="evidence" value="ECO:0007669"/>
    <property type="project" value="UniProtKB-KW"/>
</dbReference>
<dbReference type="InterPro" id="IPR002052">
    <property type="entry name" value="DNA_methylase_N6_adenine_CS"/>
</dbReference>
<dbReference type="OrthoDB" id="9806213at2"/>
<evidence type="ECO:0000313" key="8">
    <source>
        <dbReference type="Proteomes" id="UP000321412"/>
    </source>
</evidence>
<comment type="caution">
    <text evidence="7">The sequence shown here is derived from an EMBL/GenBank/DDBJ whole genome shotgun (WGS) entry which is preliminary data.</text>
</comment>
<dbReference type="Gene3D" id="3.40.50.150">
    <property type="entry name" value="Vaccinia Virus protein VP39"/>
    <property type="match status" value="1"/>
</dbReference>